<sequence>MAELCTDNQCIQVDPVSWSYPRNVNATVTYTCTSLLSGFSSIFSYCPVRTCQTDYHWTNSSLSCGGGACISHICCVYMRALEPVCECVRACVFTKYVKIHQTASINKVVF</sequence>
<name>A0A9D4KE44_DREPO</name>
<proteinExistence type="predicted"/>
<accession>A0A9D4KE44</accession>
<gene>
    <name evidence="1" type="ORF">DPMN_111355</name>
</gene>
<keyword evidence="2" id="KW-1185">Reference proteome</keyword>
<evidence type="ECO:0000313" key="1">
    <source>
        <dbReference type="EMBL" id="KAH3837951.1"/>
    </source>
</evidence>
<evidence type="ECO:0000313" key="2">
    <source>
        <dbReference type="Proteomes" id="UP000828390"/>
    </source>
</evidence>
<dbReference type="Proteomes" id="UP000828390">
    <property type="component" value="Unassembled WGS sequence"/>
</dbReference>
<reference evidence="1" key="2">
    <citation type="submission" date="2020-11" db="EMBL/GenBank/DDBJ databases">
        <authorList>
            <person name="McCartney M.A."/>
            <person name="Auch B."/>
            <person name="Kono T."/>
            <person name="Mallez S."/>
            <person name="Becker A."/>
            <person name="Gohl D.M."/>
            <person name="Silverstein K.A.T."/>
            <person name="Koren S."/>
            <person name="Bechman K.B."/>
            <person name="Herman A."/>
            <person name="Abrahante J.E."/>
            <person name="Garbe J."/>
        </authorList>
    </citation>
    <scope>NUCLEOTIDE SEQUENCE</scope>
    <source>
        <strain evidence="1">Duluth1</strain>
        <tissue evidence="1">Whole animal</tissue>
    </source>
</reference>
<comment type="caution">
    <text evidence="1">The sequence shown here is derived from an EMBL/GenBank/DDBJ whole genome shotgun (WGS) entry which is preliminary data.</text>
</comment>
<protein>
    <submittedName>
        <fullName evidence="1">Uncharacterized protein</fullName>
    </submittedName>
</protein>
<reference evidence="1" key="1">
    <citation type="journal article" date="2019" name="bioRxiv">
        <title>The Genome of the Zebra Mussel, Dreissena polymorpha: A Resource for Invasive Species Research.</title>
        <authorList>
            <person name="McCartney M.A."/>
            <person name="Auch B."/>
            <person name="Kono T."/>
            <person name="Mallez S."/>
            <person name="Zhang Y."/>
            <person name="Obille A."/>
            <person name="Becker A."/>
            <person name="Abrahante J.E."/>
            <person name="Garbe J."/>
            <person name="Badalamenti J.P."/>
            <person name="Herman A."/>
            <person name="Mangelson H."/>
            <person name="Liachko I."/>
            <person name="Sullivan S."/>
            <person name="Sone E.D."/>
            <person name="Koren S."/>
            <person name="Silverstein K.A.T."/>
            <person name="Beckman K.B."/>
            <person name="Gohl D.M."/>
        </authorList>
    </citation>
    <scope>NUCLEOTIDE SEQUENCE</scope>
    <source>
        <strain evidence="1">Duluth1</strain>
        <tissue evidence="1">Whole animal</tissue>
    </source>
</reference>
<dbReference type="AlphaFoldDB" id="A0A9D4KE44"/>
<dbReference type="EMBL" id="JAIWYP010000004">
    <property type="protein sequence ID" value="KAH3837951.1"/>
    <property type="molecule type" value="Genomic_DNA"/>
</dbReference>
<organism evidence="1 2">
    <name type="scientific">Dreissena polymorpha</name>
    <name type="common">Zebra mussel</name>
    <name type="synonym">Mytilus polymorpha</name>
    <dbReference type="NCBI Taxonomy" id="45954"/>
    <lineage>
        <taxon>Eukaryota</taxon>
        <taxon>Metazoa</taxon>
        <taxon>Spiralia</taxon>
        <taxon>Lophotrochozoa</taxon>
        <taxon>Mollusca</taxon>
        <taxon>Bivalvia</taxon>
        <taxon>Autobranchia</taxon>
        <taxon>Heteroconchia</taxon>
        <taxon>Euheterodonta</taxon>
        <taxon>Imparidentia</taxon>
        <taxon>Neoheterodontei</taxon>
        <taxon>Myida</taxon>
        <taxon>Dreissenoidea</taxon>
        <taxon>Dreissenidae</taxon>
        <taxon>Dreissena</taxon>
    </lineage>
</organism>